<accession>A0A2A6CDA0</accession>
<protein>
    <submittedName>
        <fullName evidence="1">Uncharacterized protein</fullName>
    </submittedName>
</protein>
<accession>A0A8R1Y7J7</accession>
<keyword evidence="2" id="KW-1185">Reference proteome</keyword>
<sequence>MDLPAFSLYEFSNGERKDSSSLNFNSQTTLFDTSRTLIYFMMFISVHSGIGNALLQANTTRLTLGRSVLNTFLAGVQAFCCIRRRQIRLRRLTYVNCRTGRYGI</sequence>
<reference evidence="2" key="1">
    <citation type="journal article" date="2008" name="Nat. Genet.">
        <title>The Pristionchus pacificus genome provides a unique perspective on nematode lifestyle and parasitism.</title>
        <authorList>
            <person name="Dieterich C."/>
            <person name="Clifton S.W."/>
            <person name="Schuster L.N."/>
            <person name="Chinwalla A."/>
            <person name="Delehaunty K."/>
            <person name="Dinkelacker I."/>
            <person name="Fulton L."/>
            <person name="Fulton R."/>
            <person name="Godfrey J."/>
            <person name="Minx P."/>
            <person name="Mitreva M."/>
            <person name="Roeseler W."/>
            <person name="Tian H."/>
            <person name="Witte H."/>
            <person name="Yang S.P."/>
            <person name="Wilson R.K."/>
            <person name="Sommer R.J."/>
        </authorList>
    </citation>
    <scope>NUCLEOTIDE SEQUENCE [LARGE SCALE GENOMIC DNA]</scope>
    <source>
        <strain evidence="2">PS312</strain>
    </source>
</reference>
<name>A0A2A6CDA0_PRIPA</name>
<evidence type="ECO:0000313" key="2">
    <source>
        <dbReference type="Proteomes" id="UP000005239"/>
    </source>
</evidence>
<gene>
    <name evidence="1" type="primary">WBGene00094906</name>
</gene>
<dbReference type="Proteomes" id="UP000005239">
    <property type="component" value="Unassembled WGS sequence"/>
</dbReference>
<dbReference type="AlphaFoldDB" id="A0A2A6CDA0"/>
<proteinExistence type="predicted"/>
<organism evidence="1 2">
    <name type="scientific">Pristionchus pacificus</name>
    <name type="common">Parasitic nematode worm</name>
    <dbReference type="NCBI Taxonomy" id="54126"/>
    <lineage>
        <taxon>Eukaryota</taxon>
        <taxon>Metazoa</taxon>
        <taxon>Ecdysozoa</taxon>
        <taxon>Nematoda</taxon>
        <taxon>Chromadorea</taxon>
        <taxon>Rhabditida</taxon>
        <taxon>Rhabditina</taxon>
        <taxon>Diplogasteromorpha</taxon>
        <taxon>Diplogasteroidea</taxon>
        <taxon>Neodiplogasteridae</taxon>
        <taxon>Pristionchus</taxon>
    </lineage>
</organism>
<reference evidence="1" key="2">
    <citation type="submission" date="2022-06" db="UniProtKB">
        <authorList>
            <consortium name="EnsemblMetazoa"/>
        </authorList>
    </citation>
    <scope>IDENTIFICATION</scope>
    <source>
        <strain evidence="1">PS312</strain>
    </source>
</reference>
<dbReference type="EnsemblMetazoa" id="PPA05352.1">
    <property type="protein sequence ID" value="PPA05352.1"/>
    <property type="gene ID" value="WBGene00094906"/>
</dbReference>
<evidence type="ECO:0000313" key="1">
    <source>
        <dbReference type="EnsemblMetazoa" id="PPA05352.1"/>
    </source>
</evidence>